<keyword evidence="1" id="KW-0812">Transmembrane</keyword>
<dbReference type="Proteomes" id="UP000232721">
    <property type="component" value="Chromosome"/>
</dbReference>
<protein>
    <submittedName>
        <fullName evidence="2">Uncharacterized protein</fullName>
    </submittedName>
</protein>
<reference evidence="2 3" key="1">
    <citation type="submission" date="2017-02" db="EMBL/GenBank/DDBJ databases">
        <title>Trade-off between light-utilization and light-protection in marine flavobacteria.</title>
        <authorList>
            <person name="Kumagai Y."/>
            <person name="Yoshizawa S."/>
            <person name="Kogure K."/>
            <person name="Iwasaki W."/>
        </authorList>
    </citation>
    <scope>NUCLEOTIDE SEQUENCE [LARGE SCALE GENOMIC DNA]</scope>
    <source>
        <strain evidence="2 3">KCTC 23670</strain>
    </source>
</reference>
<feature type="transmembrane region" description="Helical" evidence="1">
    <location>
        <begin position="6"/>
        <end position="26"/>
    </location>
</feature>
<evidence type="ECO:0000313" key="3">
    <source>
        <dbReference type="Proteomes" id="UP000232721"/>
    </source>
</evidence>
<keyword evidence="3" id="KW-1185">Reference proteome</keyword>
<name>A0ABN5FG93_9FLAO</name>
<sequence>MVNKSVITINILEITLVTIAVLFLLIRIEIIDNTRGIRNNMGSPKIKASGIFQDIGLSFTTNDIYIPNINKIIITAIFNFLCFSI</sequence>
<gene>
    <name evidence="2" type="ORF">BTO15_14440</name>
</gene>
<evidence type="ECO:0000313" key="2">
    <source>
        <dbReference type="EMBL" id="AUC23219.1"/>
    </source>
</evidence>
<accession>A0ABN5FG93</accession>
<keyword evidence="1" id="KW-1133">Transmembrane helix</keyword>
<proteinExistence type="predicted"/>
<organism evidence="2 3">
    <name type="scientific">Polaribacter sejongensis</name>
    <dbReference type="NCBI Taxonomy" id="985043"/>
    <lineage>
        <taxon>Bacteria</taxon>
        <taxon>Pseudomonadati</taxon>
        <taxon>Bacteroidota</taxon>
        <taxon>Flavobacteriia</taxon>
        <taxon>Flavobacteriales</taxon>
        <taxon>Flavobacteriaceae</taxon>
    </lineage>
</organism>
<evidence type="ECO:0000256" key="1">
    <source>
        <dbReference type="SAM" id="Phobius"/>
    </source>
</evidence>
<dbReference type="EMBL" id="CP019336">
    <property type="protein sequence ID" value="AUC23219.1"/>
    <property type="molecule type" value="Genomic_DNA"/>
</dbReference>
<keyword evidence="1" id="KW-0472">Membrane</keyword>